<dbReference type="RefSeq" id="WP_141632682.1">
    <property type="nucleotide sequence ID" value="NZ_VIGB01000003.1"/>
</dbReference>
<keyword evidence="4" id="KW-0460">Magnesium</keyword>
<dbReference type="OrthoDB" id="5417595at2"/>
<gene>
    <name evidence="7" type="ORF">E6W39_06340</name>
</gene>
<dbReference type="PANTHER" id="PTHR43222:SF12">
    <property type="entry name" value="NUDIX HYDROLASE"/>
    <property type="match status" value="1"/>
</dbReference>
<comment type="cofactor">
    <cofactor evidence="1">
        <name>Mg(2+)</name>
        <dbReference type="ChEBI" id="CHEBI:18420"/>
    </cofactor>
</comment>
<dbReference type="AlphaFoldDB" id="A0A540VYX9"/>
<proteinExistence type="inferred from homology"/>
<accession>A0A540VYX9</accession>
<dbReference type="EMBL" id="VIGB01000003">
    <property type="protein sequence ID" value="TQF01960.1"/>
    <property type="molecule type" value="Genomic_DNA"/>
</dbReference>
<evidence type="ECO:0000259" key="6">
    <source>
        <dbReference type="PROSITE" id="PS51462"/>
    </source>
</evidence>
<comment type="caution">
    <text evidence="7">The sequence shown here is derived from an EMBL/GenBank/DDBJ whole genome shotgun (WGS) entry which is preliminary data.</text>
</comment>
<comment type="similarity">
    <text evidence="2 5">Belongs to the Nudix hydrolase family.</text>
</comment>
<dbReference type="SUPFAM" id="SSF55811">
    <property type="entry name" value="Nudix"/>
    <property type="match status" value="1"/>
</dbReference>
<evidence type="ECO:0000256" key="5">
    <source>
        <dbReference type="RuleBase" id="RU003476"/>
    </source>
</evidence>
<dbReference type="PRINTS" id="PR00502">
    <property type="entry name" value="NUDIXFAMILY"/>
</dbReference>
<dbReference type="Pfam" id="PF00293">
    <property type="entry name" value="NUDIX"/>
    <property type="match status" value="1"/>
</dbReference>
<dbReference type="InterPro" id="IPR020476">
    <property type="entry name" value="Nudix_hydrolase"/>
</dbReference>
<evidence type="ECO:0000313" key="8">
    <source>
        <dbReference type="Proteomes" id="UP000319103"/>
    </source>
</evidence>
<evidence type="ECO:0000256" key="1">
    <source>
        <dbReference type="ARBA" id="ARBA00001946"/>
    </source>
</evidence>
<keyword evidence="3 5" id="KW-0378">Hydrolase</keyword>
<dbReference type="PROSITE" id="PS00893">
    <property type="entry name" value="NUDIX_BOX"/>
    <property type="match status" value="1"/>
</dbReference>
<dbReference type="GO" id="GO:0016787">
    <property type="term" value="F:hydrolase activity"/>
    <property type="evidence" value="ECO:0007669"/>
    <property type="project" value="UniProtKB-KW"/>
</dbReference>
<evidence type="ECO:0000256" key="4">
    <source>
        <dbReference type="ARBA" id="ARBA00022842"/>
    </source>
</evidence>
<protein>
    <submittedName>
        <fullName evidence="7">NUDIX domain-containing protein</fullName>
    </submittedName>
</protein>
<dbReference type="InterPro" id="IPR020084">
    <property type="entry name" value="NUDIX_hydrolase_CS"/>
</dbReference>
<organism evidence="7 8">
    <name type="scientific">Kitasatospora acidiphila</name>
    <dbReference type="NCBI Taxonomy" id="2567942"/>
    <lineage>
        <taxon>Bacteria</taxon>
        <taxon>Bacillati</taxon>
        <taxon>Actinomycetota</taxon>
        <taxon>Actinomycetes</taxon>
        <taxon>Kitasatosporales</taxon>
        <taxon>Streptomycetaceae</taxon>
        <taxon>Kitasatospora</taxon>
    </lineage>
</organism>
<sequence length="173" mass="18676">MGYTRGRVSRHCPFCGTRHADDAGWPRDCAACGETSWHNPLPVAVALQPAVGPDGQLSLVVVRRNVEPGRGKLAFPGGYIEVGESWQEAAVRELREETHLVAAARDVELFDVRTAVGTIDIFALLPACDAKTMPAPMPTPETIEWFLVSEPVPLAFPAHTKAMEAFFASPASP</sequence>
<dbReference type="Proteomes" id="UP000319103">
    <property type="component" value="Unassembled WGS sequence"/>
</dbReference>
<dbReference type="InterPro" id="IPR000086">
    <property type="entry name" value="NUDIX_hydrolase_dom"/>
</dbReference>
<keyword evidence="8" id="KW-1185">Reference proteome</keyword>
<name>A0A540VYX9_9ACTN</name>
<dbReference type="Gene3D" id="3.90.79.10">
    <property type="entry name" value="Nucleoside Triphosphate Pyrophosphohydrolase"/>
    <property type="match status" value="1"/>
</dbReference>
<feature type="domain" description="Nudix hydrolase" evidence="6">
    <location>
        <begin position="40"/>
        <end position="170"/>
    </location>
</feature>
<evidence type="ECO:0000313" key="7">
    <source>
        <dbReference type="EMBL" id="TQF01960.1"/>
    </source>
</evidence>
<evidence type="ECO:0000256" key="2">
    <source>
        <dbReference type="ARBA" id="ARBA00005582"/>
    </source>
</evidence>
<evidence type="ECO:0000256" key="3">
    <source>
        <dbReference type="ARBA" id="ARBA00022801"/>
    </source>
</evidence>
<dbReference type="PROSITE" id="PS51462">
    <property type="entry name" value="NUDIX"/>
    <property type="match status" value="1"/>
</dbReference>
<dbReference type="InterPro" id="IPR015797">
    <property type="entry name" value="NUDIX_hydrolase-like_dom_sf"/>
</dbReference>
<dbReference type="PANTHER" id="PTHR43222">
    <property type="entry name" value="NUDIX HYDROLASE 23"/>
    <property type="match status" value="1"/>
</dbReference>
<reference evidence="7 8" key="1">
    <citation type="submission" date="2019-06" db="EMBL/GenBank/DDBJ databases">
        <title>Description of Kitasatospora acidophila sp. nov. isolated from pine grove soil, and reclassification of Streptomyces novaecaesareae to Kitasatospora novaeceasareae comb. nov.</title>
        <authorList>
            <person name="Kim M.J."/>
        </authorList>
    </citation>
    <scope>NUCLEOTIDE SEQUENCE [LARGE SCALE GENOMIC DNA]</scope>
    <source>
        <strain evidence="7 8">MMS16-CNU292</strain>
    </source>
</reference>